<evidence type="ECO:0000313" key="4">
    <source>
        <dbReference type="Proteomes" id="UP000594261"/>
    </source>
</evidence>
<dbReference type="KEGG" id="qlo:115976239"/>
<evidence type="ECO:0000256" key="2">
    <source>
        <dbReference type="SAM" id="SignalP"/>
    </source>
</evidence>
<feature type="compositionally biased region" description="Polar residues" evidence="1">
    <location>
        <begin position="315"/>
        <end position="326"/>
    </location>
</feature>
<feature type="signal peptide" evidence="2">
    <location>
        <begin position="1"/>
        <end position="20"/>
    </location>
</feature>
<dbReference type="OrthoDB" id="1935547at2759"/>
<reference evidence="3" key="2">
    <citation type="submission" date="2021-01" db="UniProtKB">
        <authorList>
            <consortium name="EnsemblPlants"/>
        </authorList>
    </citation>
    <scope>IDENTIFICATION</scope>
</reference>
<accession>A0A7N2KYR5</accession>
<dbReference type="AlphaFoldDB" id="A0A7N2KYR5"/>
<sequence length="449" mass="48472">MSWFVIIFFLSLAFNSLSEAGHEKNLPSAIVVGSVYCDTCFQEDFSKSSHFISGASVAVECKYGTSKPSFHKEVKTDQHGEFKVHLPFSVSKHVKKIEGCSVKLISSSEPYCAVASTATSSSLHLKSRKQGTHIFSAGFFTFKPLKQPNLCNQKPSIQNSKELGSNKRSLPPTDGLDFPPPIQDPTSPYLPPLPKLPELPPLPLLPPLPNLPGLPFPPPNQGNTTNSKPTTTESLKKTQLQDEKEAHPDDLFPPLLTPVLPPIQDPTSPYLPPLPKLPELPPLPLLPPLPNLPPLPLLPPLPNLPGLPFPPPNLGKTTNSKPTTTESLKKTQLQDEKEAHPDNLFPPLLPPLFPPLLPPNPFQPSPLIPNPFQPPPLIPNPFQPPPAPLLPSPPAGPAPLFPFPPIPGFTPSPPPPALPFPFPPIVPLPPIPRIPGIPPAPSSKQISSP</sequence>
<gene>
    <name evidence="3" type="primary">LOC115976239</name>
</gene>
<feature type="compositionally biased region" description="Pro residues" evidence="1">
    <location>
        <begin position="255"/>
        <end position="313"/>
    </location>
</feature>
<dbReference type="PANTHER" id="PTHR47273">
    <property type="entry name" value="EXPRESSED PROTEIN"/>
    <property type="match status" value="1"/>
</dbReference>
<feature type="compositionally biased region" description="Polar residues" evidence="1">
    <location>
        <begin position="150"/>
        <end position="168"/>
    </location>
</feature>
<feature type="compositionally biased region" description="Pro residues" evidence="1">
    <location>
        <begin position="178"/>
        <end position="220"/>
    </location>
</feature>
<evidence type="ECO:0000256" key="1">
    <source>
        <dbReference type="SAM" id="MobiDB-lite"/>
    </source>
</evidence>
<dbReference type="Pfam" id="PF01190">
    <property type="entry name" value="Pollen_Ole_e_1"/>
    <property type="match status" value="1"/>
</dbReference>
<dbReference type="RefSeq" id="XP_030953271.1">
    <property type="nucleotide sequence ID" value="XM_031097411.1"/>
</dbReference>
<evidence type="ECO:0000313" key="3">
    <source>
        <dbReference type="EnsemblPlants" id="QL02p065219:mrna"/>
    </source>
</evidence>
<proteinExistence type="predicted"/>
<dbReference type="EnsemblPlants" id="QL02p065219:mrna">
    <property type="protein sequence ID" value="QL02p065219:mrna"/>
    <property type="gene ID" value="QL02p065219"/>
</dbReference>
<dbReference type="PANTHER" id="PTHR47273:SF4">
    <property type="entry name" value="EXPRESSED PROTEIN"/>
    <property type="match status" value="1"/>
</dbReference>
<organism evidence="3 4">
    <name type="scientific">Quercus lobata</name>
    <name type="common">Valley oak</name>
    <dbReference type="NCBI Taxonomy" id="97700"/>
    <lineage>
        <taxon>Eukaryota</taxon>
        <taxon>Viridiplantae</taxon>
        <taxon>Streptophyta</taxon>
        <taxon>Embryophyta</taxon>
        <taxon>Tracheophyta</taxon>
        <taxon>Spermatophyta</taxon>
        <taxon>Magnoliopsida</taxon>
        <taxon>eudicotyledons</taxon>
        <taxon>Gunneridae</taxon>
        <taxon>Pentapetalae</taxon>
        <taxon>rosids</taxon>
        <taxon>fabids</taxon>
        <taxon>Fagales</taxon>
        <taxon>Fagaceae</taxon>
        <taxon>Quercus</taxon>
    </lineage>
</organism>
<dbReference type="InParanoid" id="A0A7N2KYR5"/>
<protein>
    <submittedName>
        <fullName evidence="3">Uncharacterized protein</fullName>
    </submittedName>
</protein>
<feature type="compositionally biased region" description="Polar residues" evidence="1">
    <location>
        <begin position="221"/>
        <end position="233"/>
    </location>
</feature>
<feature type="region of interest" description="Disordered" evidence="1">
    <location>
        <begin position="150"/>
        <end position="347"/>
    </location>
</feature>
<feature type="compositionally biased region" description="Basic and acidic residues" evidence="1">
    <location>
        <begin position="234"/>
        <end position="250"/>
    </location>
</feature>
<name>A0A7N2KYR5_QUELO</name>
<reference evidence="4" key="1">
    <citation type="journal article" date="2016" name="G3 (Bethesda)">
        <title>First Draft Assembly and Annotation of the Genome of a California Endemic Oak Quercus lobata Nee (Fagaceae).</title>
        <authorList>
            <person name="Sork V.L."/>
            <person name="Fitz-Gibbon S.T."/>
            <person name="Puiu D."/>
            <person name="Crepeau M."/>
            <person name="Gugger P.F."/>
            <person name="Sherman R."/>
            <person name="Stevens K."/>
            <person name="Langley C.H."/>
            <person name="Pellegrini M."/>
            <person name="Salzberg S.L."/>
        </authorList>
    </citation>
    <scope>NUCLEOTIDE SEQUENCE [LARGE SCALE GENOMIC DNA]</scope>
    <source>
        <strain evidence="4">cv. SW786</strain>
    </source>
</reference>
<dbReference type="OMA" id="IFRSHEQ"/>
<feature type="chain" id="PRO_5029744528" evidence="2">
    <location>
        <begin position="21"/>
        <end position="449"/>
    </location>
</feature>
<dbReference type="GeneID" id="115976239"/>
<keyword evidence="2" id="KW-0732">Signal</keyword>
<feature type="region of interest" description="Disordered" evidence="1">
    <location>
        <begin position="364"/>
        <end position="415"/>
    </location>
</feature>
<keyword evidence="4" id="KW-1185">Reference proteome</keyword>
<dbReference type="Gramene" id="QL02p065219:mrna">
    <property type="protein sequence ID" value="QL02p065219:mrna"/>
    <property type="gene ID" value="QL02p065219"/>
</dbReference>
<feature type="compositionally biased region" description="Basic and acidic residues" evidence="1">
    <location>
        <begin position="327"/>
        <end position="341"/>
    </location>
</feature>
<dbReference type="Proteomes" id="UP000594261">
    <property type="component" value="Chromosome 2"/>
</dbReference>